<feature type="region of interest" description="Disordered" evidence="1">
    <location>
        <begin position="74"/>
        <end position="127"/>
    </location>
</feature>
<accession>A0AAU9LJ35</accession>
<evidence type="ECO:0000313" key="3">
    <source>
        <dbReference type="Proteomes" id="UP001157418"/>
    </source>
</evidence>
<gene>
    <name evidence="2" type="ORF">LVIROSA_LOCUS2692</name>
</gene>
<sequence length="127" mass="13396">MDHVIGGKFKLGRKIGVNVHSGVENAVKLEATTENPSSGEIGSCSQIPALLSLSSRSANPSFLLSQIHKPCKPTFLMRRRSTNTPLGGDDEGSGGDKEVRNAAGVKKFVDAGEDTGDGRYGEQPSKI</sequence>
<dbReference type="EMBL" id="CAKMRJ010000001">
    <property type="protein sequence ID" value="CAH1414801.1"/>
    <property type="molecule type" value="Genomic_DNA"/>
</dbReference>
<evidence type="ECO:0000256" key="1">
    <source>
        <dbReference type="SAM" id="MobiDB-lite"/>
    </source>
</evidence>
<comment type="caution">
    <text evidence="2">The sequence shown here is derived from an EMBL/GenBank/DDBJ whole genome shotgun (WGS) entry which is preliminary data.</text>
</comment>
<reference evidence="2 3" key="1">
    <citation type="submission" date="2022-01" db="EMBL/GenBank/DDBJ databases">
        <authorList>
            <person name="Xiong W."/>
            <person name="Schranz E."/>
        </authorList>
    </citation>
    <scope>NUCLEOTIDE SEQUENCE [LARGE SCALE GENOMIC DNA]</scope>
</reference>
<evidence type="ECO:0000313" key="2">
    <source>
        <dbReference type="EMBL" id="CAH1414801.1"/>
    </source>
</evidence>
<name>A0AAU9LJ35_9ASTR</name>
<protein>
    <submittedName>
        <fullName evidence="2">Uncharacterized protein</fullName>
    </submittedName>
</protein>
<keyword evidence="3" id="KW-1185">Reference proteome</keyword>
<organism evidence="2 3">
    <name type="scientific">Lactuca virosa</name>
    <dbReference type="NCBI Taxonomy" id="75947"/>
    <lineage>
        <taxon>Eukaryota</taxon>
        <taxon>Viridiplantae</taxon>
        <taxon>Streptophyta</taxon>
        <taxon>Embryophyta</taxon>
        <taxon>Tracheophyta</taxon>
        <taxon>Spermatophyta</taxon>
        <taxon>Magnoliopsida</taxon>
        <taxon>eudicotyledons</taxon>
        <taxon>Gunneridae</taxon>
        <taxon>Pentapetalae</taxon>
        <taxon>asterids</taxon>
        <taxon>campanulids</taxon>
        <taxon>Asterales</taxon>
        <taxon>Asteraceae</taxon>
        <taxon>Cichorioideae</taxon>
        <taxon>Cichorieae</taxon>
        <taxon>Lactucinae</taxon>
        <taxon>Lactuca</taxon>
    </lineage>
</organism>
<dbReference type="AlphaFoldDB" id="A0AAU9LJ35"/>
<proteinExistence type="predicted"/>
<dbReference type="Proteomes" id="UP001157418">
    <property type="component" value="Unassembled WGS sequence"/>
</dbReference>